<evidence type="ECO:0000313" key="13">
    <source>
        <dbReference type="Proteomes" id="UP000176897"/>
    </source>
</evidence>
<evidence type="ECO:0000256" key="8">
    <source>
        <dbReference type="ARBA" id="ARBA00022975"/>
    </source>
</evidence>
<dbReference type="AlphaFoldDB" id="A0A1F7UP97"/>
<dbReference type="Proteomes" id="UP000176897">
    <property type="component" value="Unassembled WGS sequence"/>
</dbReference>
<comment type="pathway">
    <text evidence="1">Pyrimidine metabolism; CTP biosynthesis via de novo pathway; UDP from UMP (UMPK route): step 1/1.</text>
</comment>
<keyword evidence="7" id="KW-0067">ATP-binding</keyword>
<evidence type="ECO:0000256" key="7">
    <source>
        <dbReference type="ARBA" id="ARBA00022840"/>
    </source>
</evidence>
<dbReference type="EC" id="2.7.4.22" evidence="3"/>
<protein>
    <recommendedName>
        <fullName evidence="3">UMP kinase</fullName>
        <ecNumber evidence="3">2.7.4.22</ecNumber>
    </recommendedName>
    <alternativeName>
        <fullName evidence="9">Uridine monophosphate kinase</fullName>
    </alternativeName>
</protein>
<keyword evidence="5" id="KW-0547">Nucleotide-binding</keyword>
<gene>
    <name evidence="12" type="ORF">A3B21_01685</name>
</gene>
<evidence type="ECO:0000256" key="6">
    <source>
        <dbReference type="ARBA" id="ARBA00022777"/>
    </source>
</evidence>
<keyword evidence="4" id="KW-0808">Transferase</keyword>
<evidence type="ECO:0000256" key="3">
    <source>
        <dbReference type="ARBA" id="ARBA00012899"/>
    </source>
</evidence>
<reference evidence="12 13" key="1">
    <citation type="journal article" date="2016" name="Nat. Commun.">
        <title>Thousands of microbial genomes shed light on interconnected biogeochemical processes in an aquifer system.</title>
        <authorList>
            <person name="Anantharaman K."/>
            <person name="Brown C.T."/>
            <person name="Hug L.A."/>
            <person name="Sharon I."/>
            <person name="Castelle C.J."/>
            <person name="Probst A.J."/>
            <person name="Thomas B.C."/>
            <person name="Singh A."/>
            <person name="Wilkins M.J."/>
            <person name="Karaoz U."/>
            <person name="Brodie E.L."/>
            <person name="Williams K.H."/>
            <person name="Hubbard S.S."/>
            <person name="Banfield J.F."/>
        </authorList>
    </citation>
    <scope>NUCLEOTIDE SEQUENCE [LARGE SCALE GENOMIC DNA]</scope>
</reference>
<evidence type="ECO:0000313" key="12">
    <source>
        <dbReference type="EMBL" id="OGL80065.1"/>
    </source>
</evidence>
<dbReference type="Pfam" id="PF00696">
    <property type="entry name" value="AA_kinase"/>
    <property type="match status" value="1"/>
</dbReference>
<evidence type="ECO:0000256" key="2">
    <source>
        <dbReference type="ARBA" id="ARBA00007614"/>
    </source>
</evidence>
<keyword evidence="6" id="KW-0418">Kinase</keyword>
<accession>A0A1F7UP97</accession>
<dbReference type="InterPro" id="IPR001048">
    <property type="entry name" value="Asp/Glu/Uridylate_kinase"/>
</dbReference>
<organism evidence="12 13">
    <name type="scientific">Candidatus Uhrbacteria bacterium RIFCSPLOWO2_01_FULL_47_24</name>
    <dbReference type="NCBI Taxonomy" id="1802401"/>
    <lineage>
        <taxon>Bacteria</taxon>
        <taxon>Candidatus Uhriibacteriota</taxon>
    </lineage>
</organism>
<dbReference type="GO" id="GO:0033862">
    <property type="term" value="F:UMP kinase activity"/>
    <property type="evidence" value="ECO:0007669"/>
    <property type="project" value="UniProtKB-EC"/>
</dbReference>
<evidence type="ECO:0000256" key="4">
    <source>
        <dbReference type="ARBA" id="ARBA00022679"/>
    </source>
</evidence>
<evidence type="ECO:0000256" key="9">
    <source>
        <dbReference type="ARBA" id="ARBA00032092"/>
    </source>
</evidence>
<dbReference type="GO" id="GO:0006225">
    <property type="term" value="P:UDP biosynthetic process"/>
    <property type="evidence" value="ECO:0007669"/>
    <property type="project" value="TreeGrafter"/>
</dbReference>
<dbReference type="SUPFAM" id="SSF53633">
    <property type="entry name" value="Carbamate kinase-like"/>
    <property type="match status" value="1"/>
</dbReference>
<dbReference type="PANTHER" id="PTHR42833:SF4">
    <property type="entry name" value="URIDYLATE KINASE PUMPKIN, CHLOROPLASTIC"/>
    <property type="match status" value="1"/>
</dbReference>
<dbReference type="GO" id="GO:0005524">
    <property type="term" value="F:ATP binding"/>
    <property type="evidence" value="ECO:0007669"/>
    <property type="project" value="UniProtKB-KW"/>
</dbReference>
<comment type="similarity">
    <text evidence="2">Belongs to the UMP kinase family.</text>
</comment>
<dbReference type="EMBL" id="MGEJ01000014">
    <property type="protein sequence ID" value="OGL80065.1"/>
    <property type="molecule type" value="Genomic_DNA"/>
</dbReference>
<dbReference type="STRING" id="1802401.A3B21_01685"/>
<feature type="compositionally biased region" description="Basic and acidic residues" evidence="10">
    <location>
        <begin position="78"/>
        <end position="87"/>
    </location>
</feature>
<proteinExistence type="inferred from homology"/>
<comment type="caution">
    <text evidence="12">The sequence shown here is derived from an EMBL/GenBank/DDBJ whole genome shotgun (WGS) entry which is preliminary data.</text>
</comment>
<keyword evidence="8" id="KW-0665">Pyrimidine biosynthesis</keyword>
<dbReference type="Gene3D" id="3.40.1160.10">
    <property type="entry name" value="Acetylglutamate kinase-like"/>
    <property type="match status" value="1"/>
</dbReference>
<dbReference type="PANTHER" id="PTHR42833">
    <property type="entry name" value="URIDYLATE KINASE"/>
    <property type="match status" value="1"/>
</dbReference>
<evidence type="ECO:0000256" key="1">
    <source>
        <dbReference type="ARBA" id="ARBA00004791"/>
    </source>
</evidence>
<feature type="domain" description="Aspartate/glutamate/uridylate kinase" evidence="11">
    <location>
        <begin position="3"/>
        <end position="227"/>
    </location>
</feature>
<feature type="region of interest" description="Disordered" evidence="10">
    <location>
        <begin position="62"/>
        <end position="87"/>
    </location>
</feature>
<evidence type="ECO:0000259" key="11">
    <source>
        <dbReference type="Pfam" id="PF00696"/>
    </source>
</evidence>
<sequence length="267" mass="29761">MSTFVISLGGSLVCPEVGRVNIEFLKKFRAVILKYVKRGDKFAIIVGGGKLARAWQDAARKLITPPAPPHNPHPTLSPRERDAEGGVRGGRERLLDWVGIRATQLNAELVRVMFGDVAHYVVVYNPAEKVKTFCIMVGAGYLPGHSTDYDAVVRAKTVGAKVVINLSNVAYVYDKDPRKFKDAKPLKQISWKEYFKMFGTKWVPGANMPFDQKAAQLASKSGMQVVFLGGDDLNNFERFLQGKAFRGTMIGDLKILRPRRIRLGRKI</sequence>
<name>A0A1F7UP97_9BACT</name>
<evidence type="ECO:0000256" key="10">
    <source>
        <dbReference type="SAM" id="MobiDB-lite"/>
    </source>
</evidence>
<dbReference type="InterPro" id="IPR036393">
    <property type="entry name" value="AceGlu_kinase-like_sf"/>
</dbReference>
<evidence type="ECO:0000256" key="5">
    <source>
        <dbReference type="ARBA" id="ARBA00022741"/>
    </source>
</evidence>